<sequence>MRTTVSISDELLAAAKRRARERGQSLGAVIEDALRRELAAADDRTPRPAVPVFHGTGPRLGLDLTSNRTLTEVLDEGLDLTRRR</sequence>
<dbReference type="AlphaFoldDB" id="A0A1X1RX12"/>
<dbReference type="InterPro" id="IPR010985">
    <property type="entry name" value="Ribbon_hlx_hlx"/>
</dbReference>
<feature type="domain" description="Ribbon-helix-helix protein CopG" evidence="1">
    <location>
        <begin position="1"/>
        <end position="39"/>
    </location>
</feature>
<reference evidence="3 5" key="2">
    <citation type="journal article" date="2017" name="Infect. Genet. Evol.">
        <title>The new phylogeny of the genus Mycobacterium: The old and the news.</title>
        <authorList>
            <person name="Tortoli E."/>
            <person name="Fedrizzi T."/>
            <person name="Meehan C.J."/>
            <person name="Trovato A."/>
            <person name="Grottola A."/>
            <person name="Giacobazzi E."/>
            <person name="Serpini G.F."/>
            <person name="Tagliazucchi S."/>
            <person name="Fabio A."/>
            <person name="Bettua C."/>
            <person name="Bertorelli R."/>
            <person name="Frascaro F."/>
            <person name="De Sanctis V."/>
            <person name="Pecorari M."/>
            <person name="Jousson O."/>
            <person name="Segata N."/>
            <person name="Cirillo D.M."/>
        </authorList>
    </citation>
    <scope>NUCLEOTIDE SEQUENCE [LARGE SCALE GENOMIC DNA]</scope>
    <source>
        <strain evidence="3 5">NCTC 12882</strain>
    </source>
</reference>
<protein>
    <submittedName>
        <fullName evidence="2">Antitoxin</fullName>
    </submittedName>
    <submittedName>
        <fullName evidence="3">Ribbon-helix-helix protein, CopG family</fullName>
    </submittedName>
</protein>
<dbReference type="OrthoDB" id="9813767at2"/>
<dbReference type="InterPro" id="IPR002145">
    <property type="entry name" value="CopG"/>
</dbReference>
<dbReference type="Pfam" id="PF01402">
    <property type="entry name" value="RHH_1"/>
    <property type="match status" value="1"/>
</dbReference>
<dbReference type="Proteomes" id="UP000193907">
    <property type="component" value="Unassembled WGS sequence"/>
</dbReference>
<reference evidence="2 4" key="1">
    <citation type="submission" date="2016-01" db="EMBL/GenBank/DDBJ databases">
        <title>The new phylogeny of the genus Mycobacterium.</title>
        <authorList>
            <person name="Tarcisio F."/>
            <person name="Conor M."/>
            <person name="Antonella G."/>
            <person name="Elisabetta G."/>
            <person name="Giulia F.S."/>
            <person name="Sara T."/>
            <person name="Anna F."/>
            <person name="Clotilde B."/>
            <person name="Roberto B."/>
            <person name="Veronica D.S."/>
            <person name="Fabio R."/>
            <person name="Monica P."/>
            <person name="Olivier J."/>
            <person name="Enrico T."/>
            <person name="Nicola S."/>
        </authorList>
    </citation>
    <scope>NUCLEOTIDE SEQUENCE [LARGE SCALE GENOMIC DNA]</scope>
    <source>
        <strain evidence="2 4">DSM 44243</strain>
    </source>
</reference>
<proteinExistence type="predicted"/>
<evidence type="ECO:0000313" key="2">
    <source>
        <dbReference type="EMBL" id="ORV19515.1"/>
    </source>
</evidence>
<accession>A0A1X1RX12</accession>
<dbReference type="SUPFAM" id="SSF47598">
    <property type="entry name" value="Ribbon-helix-helix"/>
    <property type="match status" value="1"/>
</dbReference>
<evidence type="ECO:0000313" key="3">
    <source>
        <dbReference type="EMBL" id="PIB79065.1"/>
    </source>
</evidence>
<evidence type="ECO:0000313" key="5">
    <source>
        <dbReference type="Proteomes" id="UP000230971"/>
    </source>
</evidence>
<dbReference type="RefSeq" id="WP_062540860.1">
    <property type="nucleotide sequence ID" value="NZ_BBUN01000280.1"/>
</dbReference>
<organism evidence="2 4">
    <name type="scientific">Mycobacterium celatum</name>
    <dbReference type="NCBI Taxonomy" id="28045"/>
    <lineage>
        <taxon>Bacteria</taxon>
        <taxon>Bacillati</taxon>
        <taxon>Actinomycetota</taxon>
        <taxon>Actinomycetes</taxon>
        <taxon>Mycobacteriales</taxon>
        <taxon>Mycobacteriaceae</taxon>
        <taxon>Mycobacterium</taxon>
    </lineage>
</organism>
<dbReference type="EMBL" id="LQOM01000006">
    <property type="protein sequence ID" value="ORV19515.1"/>
    <property type="molecule type" value="Genomic_DNA"/>
</dbReference>
<gene>
    <name evidence="2" type="ORF">AWB95_01005</name>
    <name evidence="3" type="ORF">CQY23_10265</name>
</gene>
<dbReference type="EMBL" id="PDKV01000010">
    <property type="protein sequence ID" value="PIB79065.1"/>
    <property type="molecule type" value="Genomic_DNA"/>
</dbReference>
<evidence type="ECO:0000259" key="1">
    <source>
        <dbReference type="Pfam" id="PF01402"/>
    </source>
</evidence>
<dbReference type="GO" id="GO:0006355">
    <property type="term" value="P:regulation of DNA-templated transcription"/>
    <property type="evidence" value="ECO:0007669"/>
    <property type="project" value="InterPro"/>
</dbReference>
<comment type="caution">
    <text evidence="2">The sequence shown here is derived from an EMBL/GenBank/DDBJ whole genome shotgun (WGS) entry which is preliminary data.</text>
</comment>
<dbReference type="Proteomes" id="UP000230971">
    <property type="component" value="Unassembled WGS sequence"/>
</dbReference>
<name>A0A1X1RX12_MYCCE</name>
<dbReference type="STRING" id="28045.AWB95_01005"/>
<evidence type="ECO:0000313" key="4">
    <source>
        <dbReference type="Proteomes" id="UP000193907"/>
    </source>
</evidence>
<keyword evidence="4" id="KW-1185">Reference proteome</keyword>